<dbReference type="Gene3D" id="4.10.240.10">
    <property type="entry name" value="Zn(2)-C6 fungal-type DNA-binding domain"/>
    <property type="match status" value="1"/>
</dbReference>
<proteinExistence type="predicted"/>
<dbReference type="SMART" id="SM00066">
    <property type="entry name" value="GAL4"/>
    <property type="match status" value="1"/>
</dbReference>
<dbReference type="OrthoDB" id="1919336at2759"/>
<keyword evidence="5" id="KW-1185">Reference proteome</keyword>
<dbReference type="GO" id="GO:0000981">
    <property type="term" value="F:DNA-binding transcription factor activity, RNA polymerase II-specific"/>
    <property type="evidence" value="ECO:0007669"/>
    <property type="project" value="InterPro"/>
</dbReference>
<dbReference type="RefSeq" id="XP_018032741.1">
    <property type="nucleotide sequence ID" value="XM_018176820.1"/>
</dbReference>
<name>A0A177C4M6_9PLEO</name>
<dbReference type="PANTHER" id="PTHR37534:SF46">
    <property type="entry name" value="ZN(II)2CYS6 TRANSCRIPTION FACTOR (EUROFUNG)"/>
    <property type="match status" value="1"/>
</dbReference>
<dbReference type="Pfam" id="PF11951">
    <property type="entry name" value="Fungal_trans_2"/>
    <property type="match status" value="1"/>
</dbReference>
<dbReference type="InParanoid" id="A0A177C4M6"/>
<keyword evidence="2" id="KW-0539">Nucleus</keyword>
<dbReference type="EMBL" id="KV441556">
    <property type="protein sequence ID" value="OAG02376.1"/>
    <property type="molecule type" value="Genomic_DNA"/>
</dbReference>
<comment type="subcellular location">
    <subcellularLocation>
        <location evidence="1">Nucleus</location>
    </subcellularLocation>
</comment>
<protein>
    <recommendedName>
        <fullName evidence="3">Zn(2)-C6 fungal-type domain-containing protein</fullName>
    </recommendedName>
</protein>
<evidence type="ECO:0000256" key="2">
    <source>
        <dbReference type="ARBA" id="ARBA00023242"/>
    </source>
</evidence>
<dbReference type="PROSITE" id="PS50048">
    <property type="entry name" value="ZN2_CY6_FUNGAL_2"/>
    <property type="match status" value="1"/>
</dbReference>
<evidence type="ECO:0000313" key="5">
    <source>
        <dbReference type="Proteomes" id="UP000077069"/>
    </source>
</evidence>
<dbReference type="CDD" id="cd00067">
    <property type="entry name" value="GAL4"/>
    <property type="match status" value="1"/>
</dbReference>
<dbReference type="SUPFAM" id="SSF57701">
    <property type="entry name" value="Zn2/Cys6 DNA-binding domain"/>
    <property type="match status" value="1"/>
</dbReference>
<gene>
    <name evidence="4" type="ORF">CC84DRAFT_1152770</name>
</gene>
<dbReference type="AlphaFoldDB" id="A0A177C4M6"/>
<dbReference type="Proteomes" id="UP000077069">
    <property type="component" value="Unassembled WGS sequence"/>
</dbReference>
<dbReference type="Pfam" id="PF00172">
    <property type="entry name" value="Zn_clus"/>
    <property type="match status" value="1"/>
</dbReference>
<dbReference type="PROSITE" id="PS00463">
    <property type="entry name" value="ZN2_CY6_FUNGAL_1"/>
    <property type="match status" value="1"/>
</dbReference>
<dbReference type="InterPro" id="IPR036864">
    <property type="entry name" value="Zn2-C6_fun-type_DNA-bd_sf"/>
</dbReference>
<evidence type="ECO:0000313" key="4">
    <source>
        <dbReference type="EMBL" id="OAG02376.1"/>
    </source>
</evidence>
<reference evidence="4 5" key="1">
    <citation type="submission" date="2016-05" db="EMBL/GenBank/DDBJ databases">
        <title>Comparative analysis of secretome profiles of manganese(II)-oxidizing ascomycete fungi.</title>
        <authorList>
            <consortium name="DOE Joint Genome Institute"/>
            <person name="Zeiner C.A."/>
            <person name="Purvine S.O."/>
            <person name="Zink E.M."/>
            <person name="Wu S."/>
            <person name="Pasa-Tolic L."/>
            <person name="Chaput D.L."/>
            <person name="Haridas S."/>
            <person name="Grigoriev I.V."/>
            <person name="Santelli C.M."/>
            <person name="Hansel C.M."/>
        </authorList>
    </citation>
    <scope>NUCLEOTIDE SEQUENCE [LARGE SCALE GENOMIC DNA]</scope>
    <source>
        <strain evidence="4 5">AP3s5-JAC2a</strain>
    </source>
</reference>
<dbReference type="PANTHER" id="PTHR37534">
    <property type="entry name" value="TRANSCRIPTIONAL ACTIVATOR PROTEIN UGA3"/>
    <property type="match status" value="1"/>
</dbReference>
<evidence type="ECO:0000259" key="3">
    <source>
        <dbReference type="PROSITE" id="PS50048"/>
    </source>
</evidence>
<dbReference type="InterPro" id="IPR021858">
    <property type="entry name" value="Fun_TF"/>
</dbReference>
<sequence>MLHREKLRTKTGCLTCKNRRKKCDEKTPACKRCLQSNRNCLWPTSEELLDRRFASHQRSRYALGMASEDQDILAKAFVGSSLVCRLSRPVVLGAISESLEGFLVRHFVQKYYRSLVLPNCHPRFANDWISEMQRLMRDWKSVRYSVLCNAASNVHLIESNGQMQELALTYYSQALRGLSDYLSRAELLANCNSILISMMLLCLHGCIRRGTYFDIPRHLTAATRVLSVRLSKQHRVITNPFDRFSLECVLYQIFLTSTGLWSDDEVNHRLDFHPDLDFWLRAERLLHQSNVFPDQSTSTNSPALGLPVRLLRLALTVKQMYQRAVSYDAATLNDIRSEMILWEDLVLRDQAPFPLSATSPQNSPYSNASHLYILVMSLLSNQLSLGSTADPPTVPLPADPESWQIQEATRILRVHANDPAWASSFIGTWPVYTLGFFLVRVEHVQLVRRDLRRRWEVTGFNQVARFCNDVERTWGERGMLGKDGLGRVGMCWRGTYHKAGGKGRGEGAGPR</sequence>
<evidence type="ECO:0000256" key="1">
    <source>
        <dbReference type="ARBA" id="ARBA00004123"/>
    </source>
</evidence>
<dbReference type="GeneID" id="28760306"/>
<dbReference type="STRING" id="1460663.A0A177C4M6"/>
<organism evidence="4 5">
    <name type="scientific">Paraphaeosphaeria sporulosa</name>
    <dbReference type="NCBI Taxonomy" id="1460663"/>
    <lineage>
        <taxon>Eukaryota</taxon>
        <taxon>Fungi</taxon>
        <taxon>Dikarya</taxon>
        <taxon>Ascomycota</taxon>
        <taxon>Pezizomycotina</taxon>
        <taxon>Dothideomycetes</taxon>
        <taxon>Pleosporomycetidae</taxon>
        <taxon>Pleosporales</taxon>
        <taxon>Massarineae</taxon>
        <taxon>Didymosphaeriaceae</taxon>
        <taxon>Paraphaeosphaeria</taxon>
    </lineage>
</organism>
<dbReference type="InterPro" id="IPR001138">
    <property type="entry name" value="Zn2Cys6_DnaBD"/>
</dbReference>
<dbReference type="GO" id="GO:0005634">
    <property type="term" value="C:nucleus"/>
    <property type="evidence" value="ECO:0007669"/>
    <property type="project" value="UniProtKB-SubCell"/>
</dbReference>
<accession>A0A177C4M6</accession>
<feature type="domain" description="Zn(2)-C6 fungal-type" evidence="3">
    <location>
        <begin position="12"/>
        <end position="42"/>
    </location>
</feature>
<dbReference type="GO" id="GO:0008270">
    <property type="term" value="F:zinc ion binding"/>
    <property type="evidence" value="ECO:0007669"/>
    <property type="project" value="InterPro"/>
</dbReference>